<name>D5G656_TUBMM</name>
<dbReference type="Proteomes" id="UP000006911">
    <property type="component" value="Unassembled WGS sequence"/>
</dbReference>
<proteinExistence type="predicted"/>
<organism evidence="2 3">
    <name type="scientific">Tuber melanosporum (strain Mel28)</name>
    <name type="common">Perigord black truffle</name>
    <dbReference type="NCBI Taxonomy" id="656061"/>
    <lineage>
        <taxon>Eukaryota</taxon>
        <taxon>Fungi</taxon>
        <taxon>Dikarya</taxon>
        <taxon>Ascomycota</taxon>
        <taxon>Pezizomycotina</taxon>
        <taxon>Pezizomycetes</taxon>
        <taxon>Pezizales</taxon>
        <taxon>Tuberaceae</taxon>
        <taxon>Tuber</taxon>
    </lineage>
</organism>
<evidence type="ECO:0000256" key="1">
    <source>
        <dbReference type="SAM" id="MobiDB-lite"/>
    </source>
</evidence>
<evidence type="ECO:0000313" key="3">
    <source>
        <dbReference type="Proteomes" id="UP000006911"/>
    </source>
</evidence>
<feature type="compositionally biased region" description="Polar residues" evidence="1">
    <location>
        <begin position="1"/>
        <end position="20"/>
    </location>
</feature>
<feature type="compositionally biased region" description="Basic and acidic residues" evidence="1">
    <location>
        <begin position="21"/>
        <end position="30"/>
    </location>
</feature>
<keyword evidence="3" id="KW-1185">Reference proteome</keyword>
<protein>
    <submittedName>
        <fullName evidence="2">(Perigord truffle) hypothetical protein</fullName>
    </submittedName>
</protein>
<dbReference type="EMBL" id="FN430007">
    <property type="protein sequence ID" value="CAZ79999.1"/>
    <property type="molecule type" value="Genomic_DNA"/>
</dbReference>
<dbReference type="KEGG" id="tml:GSTUM_00001779001"/>
<dbReference type="AlphaFoldDB" id="D5G656"/>
<sequence length="113" mass="13122">MPSLRQSCLSRASTLLTRTYNQEEAKEPRKPNQPAYDPPLPTSNTRFHSQPKYYPPNHPFWTQTQYRDHASLQLQLASQSLPTPHGYSRELYRISNSTVHSLTHRRLHLLIAA</sequence>
<feature type="region of interest" description="Disordered" evidence="1">
    <location>
        <begin position="1"/>
        <end position="54"/>
    </location>
</feature>
<dbReference type="InParanoid" id="D5G656"/>
<evidence type="ECO:0000313" key="2">
    <source>
        <dbReference type="EMBL" id="CAZ79999.1"/>
    </source>
</evidence>
<reference evidence="2 3" key="1">
    <citation type="journal article" date="2010" name="Nature">
        <title>Perigord black truffle genome uncovers evolutionary origins and mechanisms of symbiosis.</title>
        <authorList>
            <person name="Martin F."/>
            <person name="Kohler A."/>
            <person name="Murat C."/>
            <person name="Balestrini R."/>
            <person name="Coutinho P.M."/>
            <person name="Jaillon O."/>
            <person name="Montanini B."/>
            <person name="Morin E."/>
            <person name="Noel B."/>
            <person name="Percudani R."/>
            <person name="Porcel B."/>
            <person name="Rubini A."/>
            <person name="Amicucci A."/>
            <person name="Amselem J."/>
            <person name="Anthouard V."/>
            <person name="Arcioni S."/>
            <person name="Artiguenave F."/>
            <person name="Aury J.M."/>
            <person name="Ballario P."/>
            <person name="Bolchi A."/>
            <person name="Brenna A."/>
            <person name="Brun A."/>
            <person name="Buee M."/>
            <person name="Cantarel B."/>
            <person name="Chevalier G."/>
            <person name="Couloux A."/>
            <person name="Da Silva C."/>
            <person name="Denoeud F."/>
            <person name="Duplessis S."/>
            <person name="Ghignone S."/>
            <person name="Hilselberger B."/>
            <person name="Iotti M."/>
            <person name="Marcais B."/>
            <person name="Mello A."/>
            <person name="Miranda M."/>
            <person name="Pacioni G."/>
            <person name="Quesneville H."/>
            <person name="Riccioni C."/>
            <person name="Ruotolo R."/>
            <person name="Splivallo R."/>
            <person name="Stocchi V."/>
            <person name="Tisserant E."/>
            <person name="Viscomi A.R."/>
            <person name="Zambonelli A."/>
            <person name="Zampieri E."/>
            <person name="Henrissat B."/>
            <person name="Lebrun M.H."/>
            <person name="Paolocci F."/>
            <person name="Bonfante P."/>
            <person name="Ottonello S."/>
            <person name="Wincker P."/>
        </authorList>
    </citation>
    <scope>NUCLEOTIDE SEQUENCE [LARGE SCALE GENOMIC DNA]</scope>
    <source>
        <strain evidence="2 3">Mel28</strain>
    </source>
</reference>
<gene>
    <name evidence="2" type="ORF">GSTUM_00001779001</name>
</gene>
<dbReference type="RefSeq" id="XP_002835842.1">
    <property type="nucleotide sequence ID" value="XM_002835796.1"/>
</dbReference>
<dbReference type="GeneID" id="9187678"/>
<dbReference type="HOGENOM" id="CLU_2135345_0_0_1"/>
<accession>D5G656</accession>